<keyword evidence="1" id="KW-0732">Signal</keyword>
<dbReference type="AlphaFoldDB" id="A0A2T5YLC7"/>
<protein>
    <submittedName>
        <fullName evidence="2">Uncharacterized protein</fullName>
    </submittedName>
</protein>
<name>A0A2T5YLC7_9BACT</name>
<evidence type="ECO:0000256" key="1">
    <source>
        <dbReference type="SAM" id="SignalP"/>
    </source>
</evidence>
<evidence type="ECO:0000313" key="3">
    <source>
        <dbReference type="Proteomes" id="UP000244225"/>
    </source>
</evidence>
<reference evidence="2 3" key="1">
    <citation type="submission" date="2018-04" db="EMBL/GenBank/DDBJ databases">
        <title>Genomic Encyclopedia of Archaeal and Bacterial Type Strains, Phase II (KMG-II): from individual species to whole genera.</title>
        <authorList>
            <person name="Goeker M."/>
        </authorList>
    </citation>
    <scope>NUCLEOTIDE SEQUENCE [LARGE SCALE GENOMIC DNA]</scope>
    <source>
        <strain evidence="2 3">DSM 100162</strain>
    </source>
</reference>
<evidence type="ECO:0000313" key="2">
    <source>
        <dbReference type="EMBL" id="PTX20118.1"/>
    </source>
</evidence>
<organism evidence="2 3">
    <name type="scientific">Pontibacter mucosus</name>
    <dbReference type="NCBI Taxonomy" id="1649266"/>
    <lineage>
        <taxon>Bacteria</taxon>
        <taxon>Pseudomonadati</taxon>
        <taxon>Bacteroidota</taxon>
        <taxon>Cytophagia</taxon>
        <taxon>Cytophagales</taxon>
        <taxon>Hymenobacteraceae</taxon>
        <taxon>Pontibacter</taxon>
    </lineage>
</organism>
<gene>
    <name evidence="2" type="ORF">C8N40_103193</name>
</gene>
<accession>A0A2T5YLC7</accession>
<keyword evidence="3" id="KW-1185">Reference proteome</keyword>
<dbReference type="OrthoDB" id="652507at2"/>
<proteinExistence type="predicted"/>
<comment type="caution">
    <text evidence="2">The sequence shown here is derived from an EMBL/GenBank/DDBJ whole genome shotgun (WGS) entry which is preliminary data.</text>
</comment>
<sequence>MLFTVKPLRALLSLSFILCLAACTTEKAVSPKKEEKPAVVHTIKKGAHYSDKNTMKQVSATALRFEVTFDNSAIYTSAKPNNQADINKLYGFSDCSTSHQVNSARFGWRWHNNRLEVLAYTYLNKKWDYKLLGAVPLGQPVPLELRVEEGRYVFVMYGQEVAMPRACTGAAEGYQLYPYFGGDETAPHDITIRIKELQ</sequence>
<dbReference type="Proteomes" id="UP000244225">
    <property type="component" value="Unassembled WGS sequence"/>
</dbReference>
<dbReference type="EMBL" id="QBKI01000003">
    <property type="protein sequence ID" value="PTX20118.1"/>
    <property type="molecule type" value="Genomic_DNA"/>
</dbReference>
<feature type="signal peptide" evidence="1">
    <location>
        <begin position="1"/>
        <end position="21"/>
    </location>
</feature>
<dbReference type="RefSeq" id="WP_108211142.1">
    <property type="nucleotide sequence ID" value="NZ_QBKI01000003.1"/>
</dbReference>
<feature type="chain" id="PRO_5015536910" evidence="1">
    <location>
        <begin position="22"/>
        <end position="198"/>
    </location>
</feature>